<protein>
    <submittedName>
        <fullName evidence="3">CPBP family intramembrane metalloprotease</fullName>
    </submittedName>
</protein>
<dbReference type="GO" id="GO:0080120">
    <property type="term" value="P:CAAX-box protein maturation"/>
    <property type="evidence" value="ECO:0007669"/>
    <property type="project" value="UniProtKB-ARBA"/>
</dbReference>
<evidence type="ECO:0000256" key="1">
    <source>
        <dbReference type="SAM" id="Phobius"/>
    </source>
</evidence>
<keyword evidence="1" id="KW-1133">Transmembrane helix</keyword>
<dbReference type="GeneID" id="48886887"/>
<keyword evidence="1" id="KW-0472">Membrane</keyword>
<dbReference type="Proteomes" id="UP000243350">
    <property type="component" value="Unassembled WGS sequence"/>
</dbReference>
<evidence type="ECO:0000313" key="3">
    <source>
        <dbReference type="EMBL" id="PTE74622.1"/>
    </source>
</evidence>
<feature type="transmembrane region" description="Helical" evidence="1">
    <location>
        <begin position="84"/>
        <end position="102"/>
    </location>
</feature>
<accession>A0A2K4DUK6</accession>
<dbReference type="GO" id="GO:0004175">
    <property type="term" value="F:endopeptidase activity"/>
    <property type="evidence" value="ECO:0007669"/>
    <property type="project" value="UniProtKB-ARBA"/>
</dbReference>
<reference evidence="3" key="3">
    <citation type="submission" date="2018-03" db="EMBL/GenBank/DDBJ databases">
        <authorList>
            <person name="Keele B.F."/>
        </authorList>
    </citation>
    <scope>NUCLEOTIDE SEQUENCE</scope>
    <source>
        <strain evidence="5">SNUC 4143</strain>
        <strain evidence="3">SNUC 761</strain>
    </source>
</reference>
<gene>
    <name evidence="3" type="ORF">BUY44_00585</name>
    <name evidence="4" type="ORF">BUY47_08360</name>
    <name evidence="5" type="ORF">BUY48_05560</name>
</gene>
<dbReference type="Pfam" id="PF02517">
    <property type="entry name" value="Rce1-like"/>
    <property type="match status" value="1"/>
</dbReference>
<evidence type="ECO:0000259" key="2">
    <source>
        <dbReference type="Pfam" id="PF02517"/>
    </source>
</evidence>
<dbReference type="InterPro" id="IPR003675">
    <property type="entry name" value="Rce1/LyrA-like_dom"/>
</dbReference>
<dbReference type="GO" id="GO:0008237">
    <property type="term" value="F:metallopeptidase activity"/>
    <property type="evidence" value="ECO:0007669"/>
    <property type="project" value="UniProtKB-KW"/>
</dbReference>
<dbReference type="PANTHER" id="PTHR36435:SF1">
    <property type="entry name" value="CAAX AMINO TERMINAL PROTEASE FAMILY PROTEIN"/>
    <property type="match status" value="1"/>
</dbReference>
<feature type="transmembrane region" description="Helical" evidence="1">
    <location>
        <begin position="201"/>
        <end position="220"/>
    </location>
</feature>
<evidence type="ECO:0000313" key="7">
    <source>
        <dbReference type="Proteomes" id="UP000242547"/>
    </source>
</evidence>
<feature type="domain" description="CAAX prenyl protease 2/Lysostaphin resistance protein A-like" evidence="2">
    <location>
        <begin position="124"/>
        <end position="211"/>
    </location>
</feature>
<dbReference type="AlphaFoldDB" id="A0A2K4DUK6"/>
<feature type="transmembrane region" description="Helical" evidence="1">
    <location>
        <begin position="21"/>
        <end position="46"/>
    </location>
</feature>
<evidence type="ECO:0000313" key="6">
    <source>
        <dbReference type="Proteomes" id="UP000242088"/>
    </source>
</evidence>
<dbReference type="GO" id="GO:0006508">
    <property type="term" value="P:proteolysis"/>
    <property type="evidence" value="ECO:0007669"/>
    <property type="project" value="UniProtKB-KW"/>
</dbReference>
<dbReference type="RefSeq" id="WP_103165561.1">
    <property type="nucleotide sequence ID" value="NZ_JAHCOY010000002.1"/>
</dbReference>
<feature type="transmembrane region" description="Helical" evidence="1">
    <location>
        <begin position="176"/>
        <end position="194"/>
    </location>
</feature>
<keyword evidence="1" id="KW-0812">Transmembrane</keyword>
<evidence type="ECO:0000313" key="4">
    <source>
        <dbReference type="EMBL" id="PTF13640.1"/>
    </source>
</evidence>
<dbReference type="Proteomes" id="UP000242547">
    <property type="component" value="Unassembled WGS sequence"/>
</dbReference>
<keyword evidence="3" id="KW-0645">Protease</keyword>
<dbReference type="EMBL" id="PYZL01000002">
    <property type="protein sequence ID" value="PTE74622.1"/>
    <property type="molecule type" value="Genomic_DNA"/>
</dbReference>
<evidence type="ECO:0000313" key="5">
    <source>
        <dbReference type="EMBL" id="PTF15804.1"/>
    </source>
</evidence>
<organism evidence="3 7">
    <name type="scientific">Staphylococcus devriesei</name>
    <dbReference type="NCBI Taxonomy" id="586733"/>
    <lineage>
        <taxon>Bacteria</taxon>
        <taxon>Bacillati</taxon>
        <taxon>Bacillota</taxon>
        <taxon>Bacilli</taxon>
        <taxon>Bacillales</taxon>
        <taxon>Staphylococcaceae</taxon>
        <taxon>Staphylococcus</taxon>
    </lineage>
</organism>
<feature type="transmembrane region" description="Helical" evidence="1">
    <location>
        <begin position="122"/>
        <end position="138"/>
    </location>
</feature>
<keyword evidence="3" id="KW-0482">Metalloprotease</keyword>
<feature type="transmembrane region" description="Helical" evidence="1">
    <location>
        <begin position="52"/>
        <end position="72"/>
    </location>
</feature>
<comment type="caution">
    <text evidence="3">The sequence shown here is derived from an EMBL/GenBank/DDBJ whole genome shotgun (WGS) entry which is preliminary data.</text>
</comment>
<keyword evidence="6" id="KW-1185">Reference proteome</keyword>
<proteinExistence type="predicted"/>
<evidence type="ECO:0000313" key="8">
    <source>
        <dbReference type="Proteomes" id="UP000243350"/>
    </source>
</evidence>
<reference evidence="6 7" key="1">
    <citation type="journal article" date="2016" name="Front. Microbiol.">
        <title>Comprehensive Phylogenetic Analysis of Bovine Non-aureus Staphylococci Species Based on Whole-Genome Sequencing.</title>
        <authorList>
            <person name="Naushad S."/>
            <person name="Barkema H.W."/>
            <person name="Luby C."/>
            <person name="Condas L.A."/>
            <person name="Nobrega D.B."/>
            <person name="Carson D.A."/>
            <person name="De Buck J."/>
        </authorList>
    </citation>
    <scope>NUCLEOTIDE SEQUENCE [LARGE SCALE GENOMIC DNA]</scope>
    <source>
        <strain evidence="4 6">SNUC 1409</strain>
        <strain evidence="5 8">SNUC 4143</strain>
        <strain evidence="3 7">SNUC 761</strain>
    </source>
</reference>
<dbReference type="Proteomes" id="UP000242088">
    <property type="component" value="Unassembled WGS sequence"/>
</dbReference>
<sequence length="221" mass="25375">MLEKISKIQNHQQEFQISHKSYWKLLLQSIFMIIVMFIAETFILFLAEKPQYYWIAILAVIIAFLLLYAFKLKLFNFSMLTKKQWLFILIAFVVVSAIDFLYLSFMPTPPNQKDLDASFEHIPFYLQILTIGILGPIIEEVMFRGLLIKGVFRGAPIIGGVVSVILFAGAHGPTNISEWLIYGLSGVVLVIAYLKTKRLEVPIVIHALSNILSVFLSNFWW</sequence>
<dbReference type="EMBL" id="PYZI01000009">
    <property type="protein sequence ID" value="PTF13640.1"/>
    <property type="molecule type" value="Genomic_DNA"/>
</dbReference>
<feature type="transmembrane region" description="Helical" evidence="1">
    <location>
        <begin position="150"/>
        <end position="170"/>
    </location>
</feature>
<dbReference type="EMBL" id="PYZH01000025">
    <property type="protein sequence ID" value="PTF15804.1"/>
    <property type="molecule type" value="Genomic_DNA"/>
</dbReference>
<dbReference type="InterPro" id="IPR052710">
    <property type="entry name" value="CAAX_protease"/>
</dbReference>
<keyword evidence="3" id="KW-0378">Hydrolase</keyword>
<reference evidence="4" key="2">
    <citation type="submission" date="2018-03" db="EMBL/GenBank/DDBJ databases">
        <authorList>
            <person name="Naushad S."/>
        </authorList>
    </citation>
    <scope>NUCLEOTIDE SEQUENCE</scope>
    <source>
        <strain evidence="4">SNUC 1409</strain>
    </source>
</reference>
<dbReference type="PANTHER" id="PTHR36435">
    <property type="entry name" value="SLR1288 PROTEIN"/>
    <property type="match status" value="1"/>
</dbReference>
<name>A0A2K4DUK6_9STAP</name>